<gene>
    <name evidence="1" type="ORF">PtA15_17A79</name>
</gene>
<accession>A0ABY7D6B4</accession>
<proteinExistence type="predicted"/>
<reference evidence="1" key="1">
    <citation type="submission" date="2022-10" db="EMBL/GenBank/DDBJ databases">
        <title>Puccinia triticina Genome sequencing and assembly.</title>
        <authorList>
            <person name="Li C."/>
        </authorList>
    </citation>
    <scope>NUCLEOTIDE SEQUENCE</scope>
    <source>
        <strain evidence="1">Pt15</strain>
    </source>
</reference>
<keyword evidence="2" id="KW-1185">Reference proteome</keyword>
<evidence type="ECO:0000313" key="1">
    <source>
        <dbReference type="EMBL" id="WAQ92598.1"/>
    </source>
</evidence>
<name>A0ABY7D6B4_9BASI</name>
<sequence length="73" mass="8160">MLTLAAKCEAWIVKKGGAKAHTKTIVPSQRKEITKFAYVENHKLHNQAGFSASRTFPHLVQPSSAREKLHTAY</sequence>
<protein>
    <submittedName>
        <fullName evidence="1">Uncharacterized protein</fullName>
    </submittedName>
</protein>
<organism evidence="1 2">
    <name type="scientific">Puccinia triticina</name>
    <dbReference type="NCBI Taxonomy" id="208348"/>
    <lineage>
        <taxon>Eukaryota</taxon>
        <taxon>Fungi</taxon>
        <taxon>Dikarya</taxon>
        <taxon>Basidiomycota</taxon>
        <taxon>Pucciniomycotina</taxon>
        <taxon>Pucciniomycetes</taxon>
        <taxon>Pucciniales</taxon>
        <taxon>Pucciniaceae</taxon>
        <taxon>Puccinia</taxon>
    </lineage>
</organism>
<dbReference type="Proteomes" id="UP001164743">
    <property type="component" value="Chromosome 17A"/>
</dbReference>
<evidence type="ECO:0000313" key="2">
    <source>
        <dbReference type="Proteomes" id="UP001164743"/>
    </source>
</evidence>
<dbReference type="GeneID" id="77805478"/>
<dbReference type="RefSeq" id="XP_053028153.1">
    <property type="nucleotide sequence ID" value="XM_053164584.1"/>
</dbReference>
<dbReference type="EMBL" id="CP110437">
    <property type="protein sequence ID" value="WAQ92598.1"/>
    <property type="molecule type" value="Genomic_DNA"/>
</dbReference>